<sequence>MTLGCYPNWLHFKIKTLGCHPNWPQGAPVAAPLENPGLFNCALPLAGYVSATLAIAANAAATRYFRFGFEPARKQTLAVSHHSLNIVLKAARGYVIRKIDAGWFDLLLHLSRGEGRDGVLVLAAQWSAKPPPGLPIRSGRSKATARKRLHI</sequence>
<evidence type="ECO:0000313" key="1">
    <source>
        <dbReference type="EMBL" id="AVF33622.1"/>
    </source>
</evidence>
<proteinExistence type="predicted"/>
<dbReference type="OrthoDB" id="6505980at2"/>
<name>A0A2L1UL24_9GAMM</name>
<dbReference type="EMBL" id="CP019062">
    <property type="protein sequence ID" value="AVF33622.1"/>
    <property type="molecule type" value="Genomic_DNA"/>
</dbReference>
<dbReference type="Proteomes" id="UP000239197">
    <property type="component" value="Chromosome"/>
</dbReference>
<evidence type="ECO:0000313" key="2">
    <source>
        <dbReference type="Proteomes" id="UP000239197"/>
    </source>
</evidence>
<keyword evidence="2" id="KW-1185">Reference proteome</keyword>
<organism evidence="1 2">
    <name type="scientific">Rahnella sikkimica</name>
    <dbReference type="NCBI Taxonomy" id="1805933"/>
    <lineage>
        <taxon>Bacteria</taxon>
        <taxon>Pseudomonadati</taxon>
        <taxon>Pseudomonadota</taxon>
        <taxon>Gammaproteobacteria</taxon>
        <taxon>Enterobacterales</taxon>
        <taxon>Yersiniaceae</taxon>
        <taxon>Rahnella</taxon>
    </lineage>
</organism>
<reference evidence="2" key="1">
    <citation type="submission" date="2017-01" db="EMBL/GenBank/DDBJ databases">
        <title>Genome sequence of Rouxiella sp. ERMR1:05.</title>
        <authorList>
            <person name="Kumar R."/>
            <person name="Singh D."/>
            <person name="Kumar S."/>
        </authorList>
    </citation>
    <scope>NUCLEOTIDE SEQUENCE [LARGE SCALE GENOMIC DNA]</scope>
    <source>
        <strain evidence="2">ERMR1:05</strain>
    </source>
</reference>
<dbReference type="AlphaFoldDB" id="A0A2L1UL24"/>
<accession>A0A2L1UL24</accession>
<gene>
    <name evidence="1" type="ORF">BV494_01205</name>
</gene>
<dbReference type="KEGG" id="rox:BV494_01205"/>
<protein>
    <submittedName>
        <fullName evidence="1">Uncharacterized protein</fullName>
    </submittedName>
</protein>